<dbReference type="RefSeq" id="WP_016452457.1">
    <property type="nucleotide sequence ID" value="NZ_CP065748.1"/>
</dbReference>
<sequence length="544" mass="58807">MHHNWRLAALVGLMATGTGHRAYAINFETEGLRGSFDSSISLGTGVRAQSSACGLVVAGATGNGAPSGCLSPTSGIGDQGNLNYGRGDAFTTYLKGSHELLLKFPEDVTVMARANWVRDFSATHTTGVLSATTPPGMGGLTGSASEDLRFKARLLDLWVSKSFAIGERQARVRVGNQVINWGESLFFPGGINATNALDYMRLAQPGVQLKEAVLPAPMASFATGLGHGLNLETYAQFGWNKSYLPPVGSYWSSTNSLGKGMEDFGYAGSKARNGGQWGASLRWQPPGSELNLGLYALNYHDKLPALKIDQATFAPSWVYPENRRLYGISANFPVGDWAVGTELSYRPRDAVALSPLAGCADRDGRCWVDEKRFQWHLTGVYAFSPANTPDFLKLIRAQAANLMVETVVVHYPGMRRSYGGDPVSAGYWGWGQETDPTAAPLTGGTRTSAGIALDFSVTYDGTLIPGWQVIPEIYYSRALTGRTPNASAMFMKGAQQMNLIVTFIQNPAKWQFAVNYARFWGGSSPFDQPLRDRAFVGAVLTRNF</sequence>
<protein>
    <submittedName>
        <fullName evidence="1">DUF1302 domain-containing protein</fullName>
    </submittedName>
</protein>
<evidence type="ECO:0000313" key="2">
    <source>
        <dbReference type="Proteomes" id="UP000595064"/>
    </source>
</evidence>
<dbReference type="KEGG" id="dla:I6G47_09310"/>
<organism evidence="1 2">
    <name type="scientific">Delftia lacustris</name>
    <dbReference type="NCBI Taxonomy" id="558537"/>
    <lineage>
        <taxon>Bacteria</taxon>
        <taxon>Pseudomonadati</taxon>
        <taxon>Pseudomonadota</taxon>
        <taxon>Betaproteobacteria</taxon>
        <taxon>Burkholderiales</taxon>
        <taxon>Comamonadaceae</taxon>
        <taxon>Delftia</taxon>
    </lineage>
</organism>
<dbReference type="SUPFAM" id="SSF56935">
    <property type="entry name" value="Porins"/>
    <property type="match status" value="1"/>
</dbReference>
<reference evidence="1 2" key="1">
    <citation type="submission" date="2020-12" db="EMBL/GenBank/DDBJ databases">
        <title>FDA dAtabase for Regulatory Grade micrObial Sequences (FDA-ARGOS): Supporting development and validation of Infectious Disease Dx tests.</title>
        <authorList>
            <person name="Sproer C."/>
            <person name="Gronow S."/>
            <person name="Severitt S."/>
            <person name="Schroder I."/>
            <person name="Tallon L."/>
            <person name="Sadzewicz L."/>
            <person name="Zhao X."/>
            <person name="Boylan J."/>
            <person name="Ott S."/>
            <person name="Bowen H."/>
            <person name="Vavikolanu K."/>
            <person name="Mehta A."/>
            <person name="Aluvathingal J."/>
            <person name="Nadendla S."/>
            <person name="Lowell S."/>
            <person name="Myers T."/>
            <person name="Yan Y."/>
            <person name="Sichtig H."/>
        </authorList>
    </citation>
    <scope>NUCLEOTIDE SEQUENCE [LARGE SCALE GENOMIC DNA]</scope>
    <source>
        <strain evidence="1 2">FDAARGOS_890</strain>
    </source>
</reference>
<dbReference type="Proteomes" id="UP000595064">
    <property type="component" value="Chromosome"/>
</dbReference>
<dbReference type="InterPro" id="IPR010727">
    <property type="entry name" value="DUF1302"/>
</dbReference>
<name>A0A7T3DGX9_9BURK</name>
<dbReference type="EMBL" id="CP065748">
    <property type="protein sequence ID" value="QPS83243.1"/>
    <property type="molecule type" value="Genomic_DNA"/>
</dbReference>
<keyword evidence="2" id="KW-1185">Reference proteome</keyword>
<dbReference type="AlphaFoldDB" id="A0A7T3DGX9"/>
<dbReference type="Pfam" id="PF06980">
    <property type="entry name" value="DUF1302"/>
    <property type="match status" value="1"/>
</dbReference>
<accession>A0A7T3DGX9</accession>
<gene>
    <name evidence="1" type="ORF">I6G47_09310</name>
</gene>
<evidence type="ECO:0000313" key="1">
    <source>
        <dbReference type="EMBL" id="QPS83243.1"/>
    </source>
</evidence>
<proteinExistence type="predicted"/>